<dbReference type="SMART" id="SM00761">
    <property type="entry name" value="HDAC_interact"/>
    <property type="match status" value="1"/>
</dbReference>
<dbReference type="InterPro" id="IPR031693">
    <property type="entry name" value="Sin3_C"/>
</dbReference>
<dbReference type="Proteomes" id="UP000287166">
    <property type="component" value="Unassembled WGS sequence"/>
</dbReference>
<dbReference type="GO" id="GO:0010628">
    <property type="term" value="P:positive regulation of gene expression"/>
    <property type="evidence" value="ECO:0007669"/>
    <property type="project" value="UniProtKB-ARBA"/>
</dbReference>
<keyword evidence="2" id="KW-0678">Repressor</keyword>
<evidence type="ECO:0000313" key="10">
    <source>
        <dbReference type="EMBL" id="GBE77629.1"/>
    </source>
</evidence>
<dbReference type="FunFam" id="1.20.1160.11:FF:000002">
    <property type="entry name" value="Paired amphipathic helix protein SIN3"/>
    <property type="match status" value="1"/>
</dbReference>
<dbReference type="RefSeq" id="XP_027608542.1">
    <property type="nucleotide sequence ID" value="XM_027752741.1"/>
</dbReference>
<proteinExistence type="predicted"/>
<dbReference type="InterPro" id="IPR039774">
    <property type="entry name" value="Sin3-like"/>
</dbReference>
<dbReference type="InterPro" id="IPR036600">
    <property type="entry name" value="PAH_sf"/>
</dbReference>
<evidence type="ECO:0000256" key="8">
    <source>
        <dbReference type="SAM" id="MobiDB-lite"/>
    </source>
</evidence>
<keyword evidence="4" id="KW-0805">Transcription regulation</keyword>
<dbReference type="Pfam" id="PF02671">
    <property type="entry name" value="PAH"/>
    <property type="match status" value="3"/>
</dbReference>
<reference evidence="10 11" key="1">
    <citation type="journal article" date="2018" name="Sci. Rep.">
        <title>Genome sequence of the cauliflower mushroom Sparassis crispa (Hanabiratake) and its association with beneficial usage.</title>
        <authorList>
            <person name="Kiyama R."/>
            <person name="Furutani Y."/>
            <person name="Kawaguchi K."/>
            <person name="Nakanishi T."/>
        </authorList>
    </citation>
    <scope>NUCLEOTIDE SEQUENCE [LARGE SCALE GENOMIC DNA]</scope>
</reference>
<feature type="region of interest" description="Disordered" evidence="8">
    <location>
        <begin position="414"/>
        <end position="525"/>
    </location>
</feature>
<comment type="caution">
    <text evidence="10">The sequence shown here is derived from an EMBL/GenBank/DDBJ whole genome shotgun (WGS) entry which is preliminary data.</text>
</comment>
<dbReference type="InterPro" id="IPR003822">
    <property type="entry name" value="PAH"/>
</dbReference>
<dbReference type="FunFam" id="1.20.1160.11:FF:000003">
    <property type="entry name" value="Paired amphipathic helix SIN3-like protein"/>
    <property type="match status" value="1"/>
</dbReference>
<evidence type="ECO:0000259" key="9">
    <source>
        <dbReference type="SMART" id="SM00761"/>
    </source>
</evidence>
<feature type="region of interest" description="Disordered" evidence="8">
    <location>
        <begin position="915"/>
        <end position="1006"/>
    </location>
</feature>
<dbReference type="FunFam" id="1.20.1160.11:FF:000001">
    <property type="entry name" value="Paired amphipathic helix protein Sin3"/>
    <property type="match status" value="1"/>
</dbReference>
<evidence type="ECO:0000256" key="1">
    <source>
        <dbReference type="ARBA" id="ARBA00004123"/>
    </source>
</evidence>
<dbReference type="GO" id="GO:0033698">
    <property type="term" value="C:Rpd3L complex"/>
    <property type="evidence" value="ECO:0007669"/>
    <property type="project" value="UniProtKB-ARBA"/>
</dbReference>
<dbReference type="PANTHER" id="PTHR12346:SF0">
    <property type="entry name" value="SIN3A, ISOFORM G"/>
    <property type="match status" value="1"/>
</dbReference>
<dbReference type="GeneID" id="38774546"/>
<evidence type="ECO:0000256" key="3">
    <source>
        <dbReference type="ARBA" id="ARBA00022737"/>
    </source>
</evidence>
<feature type="compositionally biased region" description="Basic and acidic residues" evidence="8">
    <location>
        <begin position="970"/>
        <end position="983"/>
    </location>
</feature>
<dbReference type="STRING" id="139825.A0A401G640"/>
<dbReference type="FunCoup" id="A0A401G640">
    <property type="interactions" value="673"/>
</dbReference>
<feature type="domain" description="Histone deacetylase interacting" evidence="9">
    <location>
        <begin position="621"/>
        <end position="720"/>
    </location>
</feature>
<feature type="compositionally biased region" description="Basic and acidic residues" evidence="8">
    <location>
        <begin position="933"/>
        <end position="945"/>
    </location>
</feature>
<feature type="compositionally biased region" description="Polar residues" evidence="8">
    <location>
        <begin position="420"/>
        <end position="431"/>
    </location>
</feature>
<feature type="region of interest" description="Disordered" evidence="8">
    <location>
        <begin position="1"/>
        <end position="133"/>
    </location>
</feature>
<evidence type="ECO:0000256" key="4">
    <source>
        <dbReference type="ARBA" id="ARBA00023015"/>
    </source>
</evidence>
<evidence type="ECO:0000313" key="11">
    <source>
        <dbReference type="Proteomes" id="UP000287166"/>
    </source>
</evidence>
<keyword evidence="6 7" id="KW-0539">Nucleus</keyword>
<gene>
    <name evidence="10" type="ORF">SCP_0105090</name>
</gene>
<dbReference type="GO" id="GO:0000122">
    <property type="term" value="P:negative regulation of transcription by RNA polymerase II"/>
    <property type="evidence" value="ECO:0007669"/>
    <property type="project" value="TreeGrafter"/>
</dbReference>
<sequence length="1361" mass="151395">MDPDTTSHDSLHVPPHPPTPLPLAHFSPTPSPQPPAPVSSMQGPLPGPVPQPAVSDSKEHLLPAPVLAPKSVLLLSEPTPTEPKRAAKALRPRTPRTAPRTPNPMTPQDMANDGDGVATALSGPAVPRSPVPDRPLNVTDALSYLDAVKVQFQDKPDVYNHFLDIMKDFKSQMIDTPGVIERVSMLFHGNPYLIQGFNTFLPPGYRIELSTDPLNLDTITVMTPVGTITQSITAFGTPVRVPREPLLAAPTIIAPFAQPPPFGPPPPVLPVGIGNGSRPHTPLPHMSVVGGPSPFVEPPAPYSPATQGAQTTAAASFLGNLNNRTVEKAPAGEFNHAIQYLNKIKMRFADDQETYKQFLEILQTYQKEQKQLHDSQVYAQVQMLFKDAPDLMNEFKDFLPEAMAPSVQPAGLVGIMPHPVSSSGPWTQGEPSTAPPEKVSKAPNRRRKRAADKETPATQKGGSRAKRAKTTQKPEPASPKFSPYQVPQSPQPVPPPPHQPTSAPHHPHATHTHALQPTAISPNPSVTTSEELLFFDRTKRALENGGTYEEFLKLLNLFAKDIIDTETLIDRAEIFLGDGDLMTQFKDLMNWDDKHGNVEYGPPGSIRTGPPDVYAARIPDDGQGPSYRRLPDSEIHLACSGRDELCWSVLNDVWLSHPTWASEDAGFAAHKKNQFEETLARSEDERHEYHVQIDALQRTIAVLEPLDVRLEEMTAEERAQFRLKPDLSGTGRAIYERIIKKVYGRDAGLEILKALQECPAVAVPVVLQRLKLKDYEWRRWRREFNKTWKDVDVKNFYKALDMQSVVFKTNDKKNITAKHFVQDIEAAKAAQTQAREAETRPTPIGKSLGHQLEYEFSDTGVLHDSLKLIYSFLDHSPSLYGPSERRGIERFLRQFVPLFFMYPVQEFNAACGPLEGGHDDDMTDDTVLSTDGVDDHPIANRDRSGRRQPSGNHSTAVCAGDLRRRLLRTAQERSPRTKTKELSSRSAAHTRSTSPVPNEGSASTARIKASRLNQELAIEDTLRTSPEDIWIMEAGAASASAGEGPIRRRPFFANTTFYTLLRLLQLLYSRLLLCKDFGARTAAEKHASLLANPVAVQLGLDEPNGPPAVLAQAMEALGESRTAEEPNVLYLYLLDACEKVFATELDQPVFEEHMRWFFRTKAYHVFTLDRVITAIVKQVQTIMADHKCQELWGLLQAARSEEVLTAHDTIRYRREAERHVGSDDNLYRFDWDAQSRMIRIQLVGGGDASVDEDNSTIGRWQEYVASYVLAHATEWMPAEPRQHGGLFLRRCLMDGSEKGEALQREKGVRIVVAAGTYRLMYAAGSEETLWRRRGEAADGELRARARAQAEERMRRLGRLLS</sequence>
<dbReference type="PANTHER" id="PTHR12346">
    <property type="entry name" value="SIN3B-RELATED"/>
    <property type="match status" value="1"/>
</dbReference>
<dbReference type="Gene3D" id="1.20.1160.11">
    <property type="entry name" value="Paired amphipathic helix"/>
    <property type="match status" value="3"/>
</dbReference>
<keyword evidence="11" id="KW-1185">Reference proteome</keyword>
<name>A0A401G640_9APHY</name>
<feature type="compositionally biased region" description="Pro residues" evidence="8">
    <location>
        <begin position="489"/>
        <end position="499"/>
    </location>
</feature>
<dbReference type="OrthoDB" id="10265969at2759"/>
<dbReference type="Pfam" id="PF16879">
    <property type="entry name" value="Sin3a_C"/>
    <property type="match status" value="1"/>
</dbReference>
<keyword evidence="3" id="KW-0677">Repeat</keyword>
<comment type="subcellular location">
    <subcellularLocation>
        <location evidence="1 7">Nucleus</location>
    </subcellularLocation>
</comment>
<dbReference type="PROSITE" id="PS51477">
    <property type="entry name" value="PAH"/>
    <property type="match status" value="2"/>
</dbReference>
<dbReference type="SUPFAM" id="SSF47762">
    <property type="entry name" value="PAH2 domain"/>
    <property type="match status" value="3"/>
</dbReference>
<dbReference type="Pfam" id="PF08295">
    <property type="entry name" value="Sin3_corepress"/>
    <property type="match status" value="1"/>
</dbReference>
<dbReference type="GO" id="GO:0003714">
    <property type="term" value="F:transcription corepressor activity"/>
    <property type="evidence" value="ECO:0007669"/>
    <property type="project" value="InterPro"/>
</dbReference>
<evidence type="ECO:0000256" key="5">
    <source>
        <dbReference type="ARBA" id="ARBA00023163"/>
    </source>
</evidence>
<evidence type="ECO:0000256" key="2">
    <source>
        <dbReference type="ARBA" id="ARBA00022491"/>
    </source>
</evidence>
<dbReference type="InterPro" id="IPR013194">
    <property type="entry name" value="HDAC_interact_dom"/>
</dbReference>
<evidence type="ECO:0000256" key="7">
    <source>
        <dbReference type="PROSITE-ProRule" id="PRU00810"/>
    </source>
</evidence>
<dbReference type="InParanoid" id="A0A401G640"/>
<accession>A0A401G640</accession>
<organism evidence="10 11">
    <name type="scientific">Sparassis crispa</name>
    <dbReference type="NCBI Taxonomy" id="139825"/>
    <lineage>
        <taxon>Eukaryota</taxon>
        <taxon>Fungi</taxon>
        <taxon>Dikarya</taxon>
        <taxon>Basidiomycota</taxon>
        <taxon>Agaricomycotina</taxon>
        <taxon>Agaricomycetes</taxon>
        <taxon>Polyporales</taxon>
        <taxon>Sparassidaceae</taxon>
        <taxon>Sparassis</taxon>
    </lineage>
</organism>
<feature type="compositionally biased region" description="Basic and acidic residues" evidence="8">
    <location>
        <begin position="1"/>
        <end position="11"/>
    </location>
</feature>
<dbReference type="EMBL" id="BFAD01000001">
    <property type="protein sequence ID" value="GBE77629.1"/>
    <property type="molecule type" value="Genomic_DNA"/>
</dbReference>
<keyword evidence="5" id="KW-0804">Transcription</keyword>
<evidence type="ECO:0000256" key="6">
    <source>
        <dbReference type="ARBA" id="ARBA00023242"/>
    </source>
</evidence>
<feature type="compositionally biased region" description="Low complexity" evidence="8">
    <location>
        <begin position="984"/>
        <end position="994"/>
    </location>
</feature>
<protein>
    <submittedName>
        <fullName evidence="10">Paired amphipathic helix protein</fullName>
    </submittedName>
</protein>